<accession>A0AC60PK63</accession>
<dbReference type="Proteomes" id="UP000805193">
    <property type="component" value="Unassembled WGS sequence"/>
</dbReference>
<gene>
    <name evidence="1" type="ORF">HPB47_003362</name>
</gene>
<organism evidence="1 2">
    <name type="scientific">Ixodes persulcatus</name>
    <name type="common">Taiga tick</name>
    <dbReference type="NCBI Taxonomy" id="34615"/>
    <lineage>
        <taxon>Eukaryota</taxon>
        <taxon>Metazoa</taxon>
        <taxon>Ecdysozoa</taxon>
        <taxon>Arthropoda</taxon>
        <taxon>Chelicerata</taxon>
        <taxon>Arachnida</taxon>
        <taxon>Acari</taxon>
        <taxon>Parasitiformes</taxon>
        <taxon>Ixodida</taxon>
        <taxon>Ixodoidea</taxon>
        <taxon>Ixodidae</taxon>
        <taxon>Ixodinae</taxon>
        <taxon>Ixodes</taxon>
    </lineage>
</organism>
<keyword evidence="2" id="KW-1185">Reference proteome</keyword>
<reference evidence="1 2" key="1">
    <citation type="journal article" date="2020" name="Cell">
        <title>Large-Scale Comparative Analyses of Tick Genomes Elucidate Their Genetic Diversity and Vector Capacities.</title>
        <authorList>
            <consortium name="Tick Genome and Microbiome Consortium (TIGMIC)"/>
            <person name="Jia N."/>
            <person name="Wang J."/>
            <person name="Shi W."/>
            <person name="Du L."/>
            <person name="Sun Y."/>
            <person name="Zhan W."/>
            <person name="Jiang J.F."/>
            <person name="Wang Q."/>
            <person name="Zhang B."/>
            <person name="Ji P."/>
            <person name="Bell-Sakyi L."/>
            <person name="Cui X.M."/>
            <person name="Yuan T.T."/>
            <person name="Jiang B.G."/>
            <person name="Yang W.F."/>
            <person name="Lam T.T."/>
            <person name="Chang Q.C."/>
            <person name="Ding S.J."/>
            <person name="Wang X.J."/>
            <person name="Zhu J.G."/>
            <person name="Ruan X.D."/>
            <person name="Zhao L."/>
            <person name="Wei J.T."/>
            <person name="Ye R.Z."/>
            <person name="Que T.C."/>
            <person name="Du C.H."/>
            <person name="Zhou Y.H."/>
            <person name="Cheng J.X."/>
            <person name="Dai P.F."/>
            <person name="Guo W.B."/>
            <person name="Han X.H."/>
            <person name="Huang E.J."/>
            <person name="Li L.F."/>
            <person name="Wei W."/>
            <person name="Gao Y.C."/>
            <person name="Liu J.Z."/>
            <person name="Shao H.Z."/>
            <person name="Wang X."/>
            <person name="Wang C.C."/>
            <person name="Yang T.C."/>
            <person name="Huo Q.B."/>
            <person name="Li W."/>
            <person name="Chen H.Y."/>
            <person name="Chen S.E."/>
            <person name="Zhou L.G."/>
            <person name="Ni X.B."/>
            <person name="Tian J.H."/>
            <person name="Sheng Y."/>
            <person name="Liu T."/>
            <person name="Pan Y.S."/>
            <person name="Xia L.Y."/>
            <person name="Li J."/>
            <person name="Zhao F."/>
            <person name="Cao W.C."/>
        </authorList>
    </citation>
    <scope>NUCLEOTIDE SEQUENCE [LARGE SCALE GENOMIC DNA]</scope>
    <source>
        <strain evidence="1">Iper-2018</strain>
    </source>
</reference>
<comment type="caution">
    <text evidence="1">The sequence shown here is derived from an EMBL/GenBank/DDBJ whole genome shotgun (WGS) entry which is preliminary data.</text>
</comment>
<proteinExistence type="predicted"/>
<evidence type="ECO:0000313" key="1">
    <source>
        <dbReference type="EMBL" id="KAG0420673.1"/>
    </source>
</evidence>
<protein>
    <submittedName>
        <fullName evidence="1">Uncharacterized protein</fullName>
    </submittedName>
</protein>
<name>A0AC60PK63_IXOPE</name>
<sequence>MRQNSTGNPSATCSEVLSGSSSAGASQQHIASMDEDRERETGAARRWYQMRRRGKRQRYYEISDSTPSTPNYTVVLKPICREDVFNIGTKNIRDAITPISVDDKECSVHVNEKSNTIAITTRNQQAVDKLLTIGTIEQKGKVLEMKPYVATSSAQTKGVIYLRGHDNDETPESLMKELECRTHQISAARIIGRSGGTVLSTFESQTLPRYVRYACESFKVSSYRPRPLVCHKCHTLGHKADVCPQDAVRCGGCGHEHDPAVGCKLQPKCINCGGAHVATSNDCPLRKSPVGRQQQPGSRPQPRRDAEREFLNRQGSRGPGPQFEKSAAPPPPPLTSQFQFPALKPKHENTNAWSVPLRISEPTGPFITRAEFESFEARFTRLENKEAYVKDVKVRNYNIYSQPSMLRQGDVRCTTLTLVRKSIPQVQLDTVPYCGDNREVVSVRLKLESIIVDVINVYIRPGVNENDFSWLRRTVDPSTPTVVAGDFNAMHNLWGYEIRNTRGKERKATCEVLRLQLYNDKGAHTRLSQHDSEADTSPDLTWASKNLKVRWKTLPDPMGSDHLPIRIDVPLRESPKRPVTFIKWDAFRANMDSLRDLPLDRRIVEAVNHSKTTYQVKEDTPMPDLHLTNLWASRLSALTTYRTKRTLRRKVKLNLATARAKRYTLELFRNRWRGLCNSFNERTGLRRVWRTYKGLAGKTKARNTGSNLALRLGVSEDDLVNEAGSFFFPQQSPPPGTEIYTPVLDLLKKLVRSLLVSKVVYGLNYLRLTKTQEAALVVLNRKAMRVITGLPKFTPVEQLEAAAQINTLRDIAKEMVVGQENRLSRSSAGRIILTKLEKHELLAKTAAMPTPSPPWDNELVVPIKPVPKIQGKEHKGRRKHAADKHLEEINSLTGAEVMYADAARDDAGRSAIAWHSVSRNTTWSGITHKTNSPKTAELLALLHAIQEAAYTLPRTVTEARIFTDSREVLQECGRGNSRNPVVKQIKSIIVESRPRVSIVLSWVPGHEGVPGNERANEAARAQLHAGFMPSPGHGPPLVEEDPGLPPDIEEMKKEERAARKLRLGALLPPNEDPVPPGYSRWERVCIRRLQTKTAITPSGWRGFTARPHPKTSALIRSAYTAGFQPRASISSHRNNALNSLPEEARPATYEDWTRPRLEHPHRKHILDSLISFVRSSGIACYI</sequence>
<dbReference type="EMBL" id="JABSTQ010010487">
    <property type="protein sequence ID" value="KAG0420673.1"/>
    <property type="molecule type" value="Genomic_DNA"/>
</dbReference>
<evidence type="ECO:0000313" key="2">
    <source>
        <dbReference type="Proteomes" id="UP000805193"/>
    </source>
</evidence>